<proteinExistence type="inferred from homology"/>
<gene>
    <name evidence="6" type="ORF">H9815_13985</name>
</gene>
<dbReference type="InterPro" id="IPR055170">
    <property type="entry name" value="GFO_IDH_MocA-like_dom"/>
</dbReference>
<dbReference type="EMBL" id="DXBY01000241">
    <property type="protein sequence ID" value="HIZ36879.1"/>
    <property type="molecule type" value="Genomic_DNA"/>
</dbReference>
<evidence type="ECO:0000259" key="4">
    <source>
        <dbReference type="Pfam" id="PF01408"/>
    </source>
</evidence>
<dbReference type="Gene3D" id="3.30.360.10">
    <property type="entry name" value="Dihydrodipicolinate Reductase, domain 2"/>
    <property type="match status" value="1"/>
</dbReference>
<organism evidence="6 7">
    <name type="scientific">Candidatus Ruania gallistercoris</name>
    <dbReference type="NCBI Taxonomy" id="2838746"/>
    <lineage>
        <taxon>Bacteria</taxon>
        <taxon>Bacillati</taxon>
        <taxon>Actinomycetota</taxon>
        <taxon>Actinomycetes</taxon>
        <taxon>Micrococcales</taxon>
        <taxon>Ruaniaceae</taxon>
        <taxon>Ruania</taxon>
    </lineage>
</organism>
<evidence type="ECO:0000256" key="2">
    <source>
        <dbReference type="ARBA" id="ARBA00023002"/>
    </source>
</evidence>
<dbReference type="PANTHER" id="PTHR22604:SF105">
    <property type="entry name" value="TRANS-1,2-DIHYDROBENZENE-1,2-DIOL DEHYDROGENASE"/>
    <property type="match status" value="1"/>
</dbReference>
<keyword evidence="2" id="KW-0560">Oxidoreductase</keyword>
<evidence type="ECO:0000313" key="6">
    <source>
        <dbReference type="EMBL" id="HIZ36879.1"/>
    </source>
</evidence>
<reference evidence="6" key="1">
    <citation type="journal article" date="2021" name="PeerJ">
        <title>Extensive microbial diversity within the chicken gut microbiome revealed by metagenomics and culture.</title>
        <authorList>
            <person name="Gilroy R."/>
            <person name="Ravi A."/>
            <person name="Getino M."/>
            <person name="Pursley I."/>
            <person name="Horton D.L."/>
            <person name="Alikhan N.F."/>
            <person name="Baker D."/>
            <person name="Gharbi K."/>
            <person name="Hall N."/>
            <person name="Watson M."/>
            <person name="Adriaenssens E.M."/>
            <person name="Foster-Nyarko E."/>
            <person name="Jarju S."/>
            <person name="Secka A."/>
            <person name="Antonio M."/>
            <person name="Oren A."/>
            <person name="Chaudhuri R.R."/>
            <person name="La Ragione R."/>
            <person name="Hildebrand F."/>
            <person name="Pallen M.J."/>
        </authorList>
    </citation>
    <scope>NUCLEOTIDE SEQUENCE</scope>
    <source>
        <strain evidence="6">ChiGjej4B4-7305</strain>
    </source>
</reference>
<protein>
    <submittedName>
        <fullName evidence="6">Gfo/Idh/MocA family oxidoreductase</fullName>
    </submittedName>
</protein>
<dbReference type="Pfam" id="PF01408">
    <property type="entry name" value="GFO_IDH_MocA"/>
    <property type="match status" value="1"/>
</dbReference>
<dbReference type="AlphaFoldDB" id="A0A9D2J5Y2"/>
<dbReference type="Gene3D" id="3.40.50.720">
    <property type="entry name" value="NAD(P)-binding Rossmann-like Domain"/>
    <property type="match status" value="1"/>
</dbReference>
<comment type="caution">
    <text evidence="6">The sequence shown here is derived from an EMBL/GenBank/DDBJ whole genome shotgun (WGS) entry which is preliminary data.</text>
</comment>
<dbReference type="InterPro" id="IPR036291">
    <property type="entry name" value="NAD(P)-bd_dom_sf"/>
</dbReference>
<name>A0A9D2J5Y2_9MICO</name>
<evidence type="ECO:0000313" key="7">
    <source>
        <dbReference type="Proteomes" id="UP000824037"/>
    </source>
</evidence>
<comment type="similarity">
    <text evidence="1">Belongs to the Gfo/Idh/MocA family.</text>
</comment>
<evidence type="ECO:0000259" key="5">
    <source>
        <dbReference type="Pfam" id="PF22725"/>
    </source>
</evidence>
<dbReference type="GO" id="GO:0016491">
    <property type="term" value="F:oxidoreductase activity"/>
    <property type="evidence" value="ECO:0007669"/>
    <property type="project" value="UniProtKB-KW"/>
</dbReference>
<evidence type="ECO:0000256" key="1">
    <source>
        <dbReference type="ARBA" id="ARBA00010928"/>
    </source>
</evidence>
<keyword evidence="3" id="KW-0520">NAD</keyword>
<dbReference type="Proteomes" id="UP000824037">
    <property type="component" value="Unassembled WGS sequence"/>
</dbReference>
<feature type="domain" description="GFO/IDH/MocA-like oxidoreductase" evidence="5">
    <location>
        <begin position="148"/>
        <end position="261"/>
    </location>
</feature>
<dbReference type="SUPFAM" id="SSF51735">
    <property type="entry name" value="NAD(P)-binding Rossmann-fold domains"/>
    <property type="match status" value="1"/>
</dbReference>
<dbReference type="GO" id="GO:0000166">
    <property type="term" value="F:nucleotide binding"/>
    <property type="evidence" value="ECO:0007669"/>
    <property type="project" value="InterPro"/>
</dbReference>
<sequence length="340" mass="35692">MTSHDASRGPDPGEAPPLQWGILGPGGIARRFAADVPAHTTSSVVAVGSRSEERAASFASEFAIPTAYGSYAELVADPQVQAVYIATPHSEHLEHARLALAAGKPVLVEKSLTRNAAEARALFDTAAGQDLFAMEAMWTRFLPHMVVLRELLAAGEIGEVRMVTAEHGQALDHVADAHRLKNPALAGGAMLDLAVYPVSFAHDLLGTPDEVVALGTLTETGVDASESITLRYGGTTLAILGATMTAATPNAAVVTGSAGRVEIDGTFYAPSTLTIRPRGGDVRQVSPAVGSGFEYQAAEVARRVHAGERESPLLTWADTVEVMATMDEARRQLGVRLPGE</sequence>
<dbReference type="InterPro" id="IPR000683">
    <property type="entry name" value="Gfo/Idh/MocA-like_OxRdtase_N"/>
</dbReference>
<accession>A0A9D2J5Y2</accession>
<feature type="domain" description="Gfo/Idh/MocA-like oxidoreductase N-terminal" evidence="4">
    <location>
        <begin position="19"/>
        <end position="131"/>
    </location>
</feature>
<dbReference type="InterPro" id="IPR050984">
    <property type="entry name" value="Gfo/Idh/MocA_domain"/>
</dbReference>
<reference evidence="6" key="2">
    <citation type="submission" date="2021-04" db="EMBL/GenBank/DDBJ databases">
        <authorList>
            <person name="Gilroy R."/>
        </authorList>
    </citation>
    <scope>NUCLEOTIDE SEQUENCE</scope>
    <source>
        <strain evidence="6">ChiGjej4B4-7305</strain>
    </source>
</reference>
<dbReference type="PANTHER" id="PTHR22604">
    <property type="entry name" value="OXIDOREDUCTASES"/>
    <property type="match status" value="1"/>
</dbReference>
<evidence type="ECO:0000256" key="3">
    <source>
        <dbReference type="ARBA" id="ARBA00023027"/>
    </source>
</evidence>
<dbReference type="SUPFAM" id="SSF55347">
    <property type="entry name" value="Glyceraldehyde-3-phosphate dehydrogenase-like, C-terminal domain"/>
    <property type="match status" value="1"/>
</dbReference>
<dbReference type="Pfam" id="PF22725">
    <property type="entry name" value="GFO_IDH_MocA_C3"/>
    <property type="match status" value="1"/>
</dbReference>